<gene>
    <name evidence="1" type="ORF">TSPI_06911</name>
</gene>
<organism evidence="1 2">
    <name type="scientific">Trichinella spiralis</name>
    <name type="common">Trichina worm</name>
    <dbReference type="NCBI Taxonomy" id="6334"/>
    <lineage>
        <taxon>Eukaryota</taxon>
        <taxon>Metazoa</taxon>
        <taxon>Ecdysozoa</taxon>
        <taxon>Nematoda</taxon>
        <taxon>Enoplea</taxon>
        <taxon>Dorylaimia</taxon>
        <taxon>Trichinellida</taxon>
        <taxon>Trichinellidae</taxon>
        <taxon>Trichinella</taxon>
    </lineage>
</organism>
<dbReference type="EMBL" id="JBEUSY010000534">
    <property type="protein sequence ID" value="KAL1227623.1"/>
    <property type="molecule type" value="Genomic_DNA"/>
</dbReference>
<evidence type="ECO:0000313" key="2">
    <source>
        <dbReference type="Proteomes" id="UP001558632"/>
    </source>
</evidence>
<evidence type="ECO:0000313" key="1">
    <source>
        <dbReference type="EMBL" id="KAL1227623.1"/>
    </source>
</evidence>
<dbReference type="Proteomes" id="UP001558632">
    <property type="component" value="Unassembled WGS sequence"/>
</dbReference>
<protein>
    <submittedName>
        <fullName evidence="1">Peramine synthetase ppzA</fullName>
    </submittedName>
</protein>
<keyword evidence="2" id="KW-1185">Reference proteome</keyword>
<proteinExistence type="predicted"/>
<comment type="caution">
    <text evidence="1">The sequence shown here is derived from an EMBL/GenBank/DDBJ whole genome shotgun (WGS) entry which is preliminary data.</text>
</comment>
<name>A0ABR3K593_TRISP</name>
<accession>A0ABR3K593</accession>
<sequence>MELNLQKHTFYASSAHIQSIEYTWQKPYIIVSLTLRVKSLHKYFRHETALYHRRGRRQDNRRVTSAAVVYAIERLVRYYMLPNASRIRRRAEIKASRIFERNMNVECQRQLHTVEEARV</sequence>
<reference evidence="1 2" key="1">
    <citation type="submission" date="2024-07" db="EMBL/GenBank/DDBJ databases">
        <title>Enhanced genomic and transcriptomic resources for Trichinella pseudospiralis and T. spiralis underpin the discovery of pronounced molecular differences between stages and species.</title>
        <authorList>
            <person name="Pasi K.K."/>
            <person name="La Rosa G."/>
            <person name="Gomez-Morales M.A."/>
            <person name="Tosini F."/>
            <person name="Sumanam S."/>
            <person name="Young N.D."/>
            <person name="Chang B.C."/>
            <person name="Robin G.B."/>
        </authorList>
    </citation>
    <scope>NUCLEOTIDE SEQUENCE [LARGE SCALE GENOMIC DNA]</scope>
    <source>
        <strain evidence="1">ISS534</strain>
    </source>
</reference>